<dbReference type="PROSITE" id="PS50850">
    <property type="entry name" value="MFS"/>
    <property type="match status" value="1"/>
</dbReference>
<dbReference type="GO" id="GO:0022857">
    <property type="term" value="F:transmembrane transporter activity"/>
    <property type="evidence" value="ECO:0007669"/>
    <property type="project" value="InterPro"/>
</dbReference>
<feature type="domain" description="Major facilitator superfamily (MFS) profile" evidence="8">
    <location>
        <begin position="22"/>
        <end position="412"/>
    </location>
</feature>
<evidence type="ECO:0000313" key="12">
    <source>
        <dbReference type="Proteomes" id="UP000275024"/>
    </source>
</evidence>
<comment type="subcellular location">
    <subcellularLocation>
        <location evidence="1">Cell membrane</location>
        <topology evidence="1">Multi-pass membrane protein</topology>
    </subcellularLocation>
</comment>
<feature type="transmembrane region" description="Helical" evidence="7">
    <location>
        <begin position="56"/>
        <end position="77"/>
    </location>
</feature>
<dbReference type="InterPro" id="IPR050171">
    <property type="entry name" value="MFS_Transporters"/>
</dbReference>
<feature type="transmembrane region" description="Helical" evidence="7">
    <location>
        <begin position="255"/>
        <end position="273"/>
    </location>
</feature>
<dbReference type="PANTHER" id="PTHR23517">
    <property type="entry name" value="RESISTANCE PROTEIN MDTM, PUTATIVE-RELATED-RELATED"/>
    <property type="match status" value="1"/>
</dbReference>
<dbReference type="GO" id="GO:0005886">
    <property type="term" value="C:plasma membrane"/>
    <property type="evidence" value="ECO:0007669"/>
    <property type="project" value="UniProtKB-SubCell"/>
</dbReference>
<reference evidence="11 12" key="1">
    <citation type="submission" date="2018-09" db="EMBL/GenBank/DDBJ databases">
        <title>Streptomyces sp. nov. DS1-2, an endophytic actinomycete isolated from roots of Dendrobium scabrilingue.</title>
        <authorList>
            <person name="Kuncharoen N."/>
            <person name="Kudo T."/>
            <person name="Ohkuma M."/>
            <person name="Yuki M."/>
            <person name="Tanasupawat S."/>
        </authorList>
    </citation>
    <scope>NUCLEOTIDE SEQUENCE [LARGE SCALE GENOMIC DNA]</scope>
    <source>
        <strain evidence="9 12">AZ1-7</strain>
        <strain evidence="10 11">DS1-2</strain>
    </source>
</reference>
<dbReference type="Pfam" id="PF07690">
    <property type="entry name" value="MFS_1"/>
    <property type="match status" value="1"/>
</dbReference>
<feature type="transmembrane region" description="Helical" evidence="7">
    <location>
        <begin position="113"/>
        <end position="136"/>
    </location>
</feature>
<feature type="transmembrane region" description="Helical" evidence="7">
    <location>
        <begin position="148"/>
        <end position="171"/>
    </location>
</feature>
<evidence type="ECO:0000256" key="4">
    <source>
        <dbReference type="ARBA" id="ARBA00022692"/>
    </source>
</evidence>
<name>A0A3A9WAC3_9ACTN</name>
<dbReference type="EMBL" id="RBDY01000033">
    <property type="protein sequence ID" value="RKN15514.1"/>
    <property type="molecule type" value="Genomic_DNA"/>
</dbReference>
<dbReference type="Gene3D" id="1.20.1250.20">
    <property type="entry name" value="MFS general substrate transporter like domains"/>
    <property type="match status" value="1"/>
</dbReference>
<dbReference type="PANTHER" id="PTHR23517:SF2">
    <property type="entry name" value="MULTIDRUG RESISTANCE PROTEIN MDTH"/>
    <property type="match status" value="1"/>
</dbReference>
<evidence type="ECO:0000256" key="5">
    <source>
        <dbReference type="ARBA" id="ARBA00022989"/>
    </source>
</evidence>
<dbReference type="Proteomes" id="UP000275024">
    <property type="component" value="Unassembled WGS sequence"/>
</dbReference>
<evidence type="ECO:0000256" key="2">
    <source>
        <dbReference type="ARBA" id="ARBA00022448"/>
    </source>
</evidence>
<dbReference type="EMBL" id="RBDX01000035">
    <property type="protein sequence ID" value="RKN04536.1"/>
    <property type="molecule type" value="Genomic_DNA"/>
</dbReference>
<keyword evidence="6 7" id="KW-0472">Membrane</keyword>
<feature type="transmembrane region" description="Helical" evidence="7">
    <location>
        <begin position="280"/>
        <end position="300"/>
    </location>
</feature>
<keyword evidence="5 7" id="KW-1133">Transmembrane helix</keyword>
<keyword evidence="4 7" id="KW-0812">Transmembrane</keyword>
<evidence type="ECO:0000256" key="1">
    <source>
        <dbReference type="ARBA" id="ARBA00004651"/>
    </source>
</evidence>
<feature type="transmembrane region" description="Helical" evidence="7">
    <location>
        <begin position="24"/>
        <end position="44"/>
    </location>
</feature>
<evidence type="ECO:0000313" key="11">
    <source>
        <dbReference type="Proteomes" id="UP000268652"/>
    </source>
</evidence>
<keyword evidence="3" id="KW-1003">Cell membrane</keyword>
<evidence type="ECO:0000256" key="7">
    <source>
        <dbReference type="SAM" id="Phobius"/>
    </source>
</evidence>
<evidence type="ECO:0000259" key="8">
    <source>
        <dbReference type="PROSITE" id="PS50850"/>
    </source>
</evidence>
<evidence type="ECO:0000313" key="9">
    <source>
        <dbReference type="EMBL" id="RKN04536.1"/>
    </source>
</evidence>
<organism evidence="9 12">
    <name type="scientific">Streptomyces radicis</name>
    <dbReference type="NCBI Taxonomy" id="1750517"/>
    <lineage>
        <taxon>Bacteria</taxon>
        <taxon>Bacillati</taxon>
        <taxon>Actinomycetota</taxon>
        <taxon>Actinomycetes</taxon>
        <taxon>Kitasatosporales</taxon>
        <taxon>Streptomycetaceae</taxon>
        <taxon>Streptomyces</taxon>
    </lineage>
</organism>
<dbReference type="InterPro" id="IPR020846">
    <property type="entry name" value="MFS_dom"/>
</dbReference>
<dbReference type="InterPro" id="IPR011701">
    <property type="entry name" value="MFS"/>
</dbReference>
<dbReference type="InterPro" id="IPR036259">
    <property type="entry name" value="MFS_trans_sf"/>
</dbReference>
<evidence type="ECO:0000313" key="10">
    <source>
        <dbReference type="EMBL" id="RKN15514.1"/>
    </source>
</evidence>
<proteinExistence type="predicted"/>
<evidence type="ECO:0000256" key="6">
    <source>
        <dbReference type="ARBA" id="ARBA00023136"/>
    </source>
</evidence>
<evidence type="ECO:0000256" key="3">
    <source>
        <dbReference type="ARBA" id="ARBA00022475"/>
    </source>
</evidence>
<dbReference type="Proteomes" id="UP000268652">
    <property type="component" value="Unassembled WGS sequence"/>
</dbReference>
<comment type="caution">
    <text evidence="9">The sequence shown here is derived from an EMBL/GenBank/DDBJ whole genome shotgun (WGS) entry which is preliminary data.</text>
</comment>
<dbReference type="AlphaFoldDB" id="A0A3A9WAC3"/>
<accession>A0A3A9WAC3</accession>
<sequence length="412" mass="42538">MGGGLHGRWTAVTRAWRGLGRAQLALLMGGFLVNVGTFAVYPYLAVLLRERLDAGMAQVGVVLGAATLLQFASAPFTAAFAERVGLKRALSLATCLYCLGALTYLGGADRPALMVLGLFLSCGAGALYSPAYRGYLVHAATDEQRPRLVSAGSAAGQLGIACGPVVGALFLHEPGRLFAVTTALYALLALGHAALRPEEPVRPALSGPAVEPFSRVLHGLARVPFAATVLTHYLFMQFYQYLSVYAEGRLSTAVYGLAMTGYSLGLAVLQPLVARRVGRAGHPAAMAIGFPAMAVGMAAFATGHAAGVACGAAAMSVGTAVLFLKNDLEALALSERSATVTFGQQRLAVGVGALLSGVIGGAVYGMFERADALGAFWLTVAAQCVLLPPLALVAGRLVRGRRTAPRSAPRPG</sequence>
<feature type="transmembrane region" description="Helical" evidence="7">
    <location>
        <begin position="373"/>
        <end position="398"/>
    </location>
</feature>
<keyword evidence="2" id="KW-0813">Transport</keyword>
<feature type="transmembrane region" description="Helical" evidence="7">
    <location>
        <begin position="347"/>
        <end position="367"/>
    </location>
</feature>
<dbReference type="RefSeq" id="WP_120699968.1">
    <property type="nucleotide sequence ID" value="NZ_RBDX01000035.1"/>
</dbReference>
<dbReference type="OrthoDB" id="3356789at2"/>
<keyword evidence="11" id="KW-1185">Reference proteome</keyword>
<dbReference type="SUPFAM" id="SSF103473">
    <property type="entry name" value="MFS general substrate transporter"/>
    <property type="match status" value="1"/>
</dbReference>
<feature type="transmembrane region" description="Helical" evidence="7">
    <location>
        <begin position="216"/>
        <end position="235"/>
    </location>
</feature>
<protein>
    <submittedName>
        <fullName evidence="9">MFS transporter</fullName>
    </submittedName>
</protein>
<gene>
    <name evidence="10" type="ORF">D7318_27700</name>
    <name evidence="9" type="ORF">D7319_28295</name>
</gene>